<comment type="caution">
    <text evidence="1">The sequence shown here is derived from an EMBL/GenBank/DDBJ whole genome shotgun (WGS) entry which is preliminary data.</text>
</comment>
<organism evidence="1 2">
    <name type="scientific">Nocardioides albus</name>
    <dbReference type="NCBI Taxonomy" id="1841"/>
    <lineage>
        <taxon>Bacteria</taxon>
        <taxon>Bacillati</taxon>
        <taxon>Actinomycetota</taxon>
        <taxon>Actinomycetes</taxon>
        <taxon>Propionibacteriales</taxon>
        <taxon>Nocardioidaceae</taxon>
        <taxon>Nocardioides</taxon>
    </lineage>
</organism>
<sequence length="269" mass="30181">MTTTEGEVELRNRLRLTFEDAGDDLGIDEVIDTLHQAQRLCEAVTWLSAYDAGVPLSRRYFEDPSNWSPRETLQQTRLSASTRMSLFPHLRRVPQDQVFVWPRSQSRPPQWATPTVPRLSKQSPMVVDLVIQSVPYLTGGVVITALIAALKNPQNIGAWLPSLAAGWHQGRTEMLRSQLEASIAAEENEAWKKRRLGDFQGDASESQESIARELRYTSGSGSSDDAEVFARVQLDRDAQTMQTVRAARILRRNGLSLVQDEPIPDDPSE</sequence>
<dbReference type="EMBL" id="JACHXG010000018">
    <property type="protein sequence ID" value="MBB3092243.1"/>
    <property type="molecule type" value="Genomic_DNA"/>
</dbReference>
<protein>
    <submittedName>
        <fullName evidence="1">Phage gp16-like protein</fullName>
    </submittedName>
</protein>
<reference evidence="1 2" key="1">
    <citation type="submission" date="2020-08" db="EMBL/GenBank/DDBJ databases">
        <title>Genomic Encyclopedia of Type Strains, Phase III (KMG-III): the genomes of soil and plant-associated and newly described type strains.</title>
        <authorList>
            <person name="Whitman W."/>
        </authorList>
    </citation>
    <scope>NUCLEOTIDE SEQUENCE [LARGE SCALE GENOMIC DNA]</scope>
    <source>
        <strain evidence="1 2">CECT 3302</strain>
    </source>
</reference>
<dbReference type="AlphaFoldDB" id="A0A7W5FBE5"/>
<proteinExistence type="predicted"/>
<name>A0A7W5FBE5_9ACTN</name>
<dbReference type="RefSeq" id="WP_183551977.1">
    <property type="nucleotide sequence ID" value="NZ_BMQT01000018.1"/>
</dbReference>
<evidence type="ECO:0000313" key="1">
    <source>
        <dbReference type="EMBL" id="MBB3092243.1"/>
    </source>
</evidence>
<accession>A0A7W5FBE5</accession>
<evidence type="ECO:0000313" key="2">
    <source>
        <dbReference type="Proteomes" id="UP000577707"/>
    </source>
</evidence>
<gene>
    <name evidence="1" type="ORF">FHS12_005220</name>
</gene>
<keyword evidence="2" id="KW-1185">Reference proteome</keyword>
<dbReference type="Proteomes" id="UP000577707">
    <property type="component" value="Unassembled WGS sequence"/>
</dbReference>